<dbReference type="WBParaSite" id="MhA1_Contig2094.frz3.gene1">
    <property type="protein sequence ID" value="MhA1_Contig2094.frz3.gene1"/>
    <property type="gene ID" value="MhA1_Contig2094.frz3.gene1"/>
</dbReference>
<evidence type="ECO:0000256" key="1">
    <source>
        <dbReference type="SAM" id="Phobius"/>
    </source>
</evidence>
<evidence type="ECO:0000313" key="2">
    <source>
        <dbReference type="Proteomes" id="UP000095281"/>
    </source>
</evidence>
<dbReference type="AlphaFoldDB" id="A0A1I8BDU6"/>
<proteinExistence type="predicted"/>
<name>A0A1I8BDU6_MELHA</name>
<feature type="transmembrane region" description="Helical" evidence="1">
    <location>
        <begin position="251"/>
        <end position="270"/>
    </location>
</feature>
<dbReference type="Proteomes" id="UP000095281">
    <property type="component" value="Unplaced"/>
</dbReference>
<keyword evidence="1" id="KW-0472">Membrane</keyword>
<sequence length="271" mass="30367">MVLLIRISNDFVVDPYENINCKRELPHQSKNVVENCCRVVNAEYEGYSIHNYYENYGCQCCYEMKKGFQSYVDLTMKGCWMGNFVIEFCHYFIDKYEESLEENYDKHDSLAASPLLYARYSTRSKIIKHVYKLFINRTALDCVSKHPVPKYLKVCTKSNEWLKDYGSEVNNREEETKKSKEEAKIALGLEGRIAEATYIAAGTAVGAVIGGALGSGVLPGVGTTVGGVFGGAIGGFIVKEAMDWLKSTEDGWTYLTVAGTLLTGGITLFWH</sequence>
<keyword evidence="2" id="KW-1185">Reference proteome</keyword>
<feature type="transmembrane region" description="Helical" evidence="1">
    <location>
        <begin position="220"/>
        <end position="239"/>
    </location>
</feature>
<keyword evidence="1" id="KW-0812">Transmembrane</keyword>
<evidence type="ECO:0000313" key="3">
    <source>
        <dbReference type="WBParaSite" id="MhA1_Contig2094.frz3.gene1"/>
    </source>
</evidence>
<keyword evidence="1" id="KW-1133">Transmembrane helix</keyword>
<protein>
    <submittedName>
        <fullName evidence="3">Gly-zipper_Omp domain-containing protein</fullName>
    </submittedName>
</protein>
<accession>A0A1I8BDU6</accession>
<organism evidence="2 3">
    <name type="scientific">Meloidogyne hapla</name>
    <name type="common">Root-knot nematode worm</name>
    <dbReference type="NCBI Taxonomy" id="6305"/>
    <lineage>
        <taxon>Eukaryota</taxon>
        <taxon>Metazoa</taxon>
        <taxon>Ecdysozoa</taxon>
        <taxon>Nematoda</taxon>
        <taxon>Chromadorea</taxon>
        <taxon>Rhabditida</taxon>
        <taxon>Tylenchina</taxon>
        <taxon>Tylenchomorpha</taxon>
        <taxon>Tylenchoidea</taxon>
        <taxon>Meloidogynidae</taxon>
        <taxon>Meloidogyninae</taxon>
        <taxon>Meloidogyne</taxon>
    </lineage>
</organism>
<reference evidence="3" key="1">
    <citation type="submission" date="2016-11" db="UniProtKB">
        <authorList>
            <consortium name="WormBaseParasite"/>
        </authorList>
    </citation>
    <scope>IDENTIFICATION</scope>
</reference>